<feature type="region of interest" description="Disordered" evidence="1">
    <location>
        <begin position="93"/>
        <end position="239"/>
    </location>
</feature>
<evidence type="ECO:0000313" key="4">
    <source>
        <dbReference type="RefSeq" id="XP_004388205.1"/>
    </source>
</evidence>
<feature type="compositionally biased region" description="Basic and acidic residues" evidence="1">
    <location>
        <begin position="205"/>
        <end position="215"/>
    </location>
</feature>
<reference evidence="4" key="1">
    <citation type="submission" date="2025-08" db="UniProtKB">
        <authorList>
            <consortium name="RefSeq"/>
        </authorList>
    </citation>
    <scope>IDENTIFICATION</scope>
</reference>
<dbReference type="RefSeq" id="XP_004388205.1">
    <property type="nucleotide sequence ID" value="XM_004388148.1"/>
</dbReference>
<feature type="signal peptide" evidence="2">
    <location>
        <begin position="1"/>
        <end position="25"/>
    </location>
</feature>
<dbReference type="GeneID" id="101358187"/>
<sequence>MQRRGPASVLLLPPLLALLAGAATAAPLAPRPSKELTRCLAEVVTEVLTLGQPQRGPCIALLHRERCQTEPYSCASADEKSLLGGDFKKWEAGKTRSSQEVRGKEEEEAAERTHKSEVQEQAVREQLHSLLHQEAEEEEEEEEKRRGPMEAFEDMWKQRLENGGGPQKRVAEKASDEETAQFKAEEKGVQVVGGGRSLWQGAERGSGERHEDSLHRHPHPAAEPGEKEEAAERKEHELEQLKHMRDELKKATEMLGEELRKEG</sequence>
<dbReference type="CTD" id="643669"/>
<dbReference type="InParanoid" id="A0A2Y9E6L0"/>
<gene>
    <name evidence="4" type="primary">CCER2</name>
</gene>
<evidence type="ECO:0000256" key="2">
    <source>
        <dbReference type="SAM" id="SignalP"/>
    </source>
</evidence>
<organism evidence="3 4">
    <name type="scientific">Trichechus manatus latirostris</name>
    <name type="common">Florida manatee</name>
    <dbReference type="NCBI Taxonomy" id="127582"/>
    <lineage>
        <taxon>Eukaryota</taxon>
        <taxon>Metazoa</taxon>
        <taxon>Chordata</taxon>
        <taxon>Craniata</taxon>
        <taxon>Vertebrata</taxon>
        <taxon>Euteleostomi</taxon>
        <taxon>Mammalia</taxon>
        <taxon>Eutheria</taxon>
        <taxon>Afrotheria</taxon>
        <taxon>Sirenia</taxon>
        <taxon>Trichechidae</taxon>
        <taxon>Trichechus</taxon>
    </lineage>
</organism>
<accession>A0A2Y9E6L0</accession>
<name>A0A2Y9E6L0_TRIMA</name>
<proteinExistence type="predicted"/>
<feature type="compositionally biased region" description="Basic and acidic residues" evidence="1">
    <location>
        <begin position="143"/>
        <end position="160"/>
    </location>
</feature>
<feature type="compositionally biased region" description="Basic and acidic residues" evidence="1">
    <location>
        <begin position="93"/>
        <end position="134"/>
    </location>
</feature>
<dbReference type="Proteomes" id="UP000248480">
    <property type="component" value="Unplaced"/>
</dbReference>
<feature type="compositionally biased region" description="Basic and acidic residues" evidence="1">
    <location>
        <begin position="224"/>
        <end position="239"/>
    </location>
</feature>
<keyword evidence="2" id="KW-0732">Signal</keyword>
<evidence type="ECO:0000313" key="3">
    <source>
        <dbReference type="Proteomes" id="UP000248480"/>
    </source>
</evidence>
<keyword evidence="3" id="KW-1185">Reference proteome</keyword>
<protein>
    <submittedName>
        <fullName evidence="4">Coiled-coil domain-containing glutamate-rich protein 2</fullName>
    </submittedName>
</protein>
<dbReference type="AlphaFoldDB" id="A0A2Y9E6L0"/>
<dbReference type="KEGG" id="tmu:101358187"/>
<evidence type="ECO:0000256" key="1">
    <source>
        <dbReference type="SAM" id="MobiDB-lite"/>
    </source>
</evidence>
<dbReference type="STRING" id="127582.A0A2Y9E6L0"/>
<dbReference type="OrthoDB" id="9451865at2759"/>
<feature type="chain" id="PRO_5016078235" evidence="2">
    <location>
        <begin position="26"/>
        <end position="263"/>
    </location>
</feature>